<evidence type="ECO:0000256" key="3">
    <source>
        <dbReference type="ARBA" id="ARBA00023163"/>
    </source>
</evidence>
<dbReference type="InterPro" id="IPR035472">
    <property type="entry name" value="RpiR-like_SIS"/>
</dbReference>
<dbReference type="GO" id="GO:0097367">
    <property type="term" value="F:carbohydrate derivative binding"/>
    <property type="evidence" value="ECO:0007669"/>
    <property type="project" value="InterPro"/>
</dbReference>
<evidence type="ECO:0000313" key="7">
    <source>
        <dbReference type="Proteomes" id="UP001276902"/>
    </source>
</evidence>
<dbReference type="Proteomes" id="UP001276902">
    <property type="component" value="Unassembled WGS sequence"/>
</dbReference>
<dbReference type="InterPro" id="IPR046348">
    <property type="entry name" value="SIS_dom_sf"/>
</dbReference>
<evidence type="ECO:0000259" key="4">
    <source>
        <dbReference type="PROSITE" id="PS51071"/>
    </source>
</evidence>
<keyword evidence="3" id="KW-0804">Transcription</keyword>
<dbReference type="GO" id="GO:1901135">
    <property type="term" value="P:carbohydrate derivative metabolic process"/>
    <property type="evidence" value="ECO:0007669"/>
    <property type="project" value="InterPro"/>
</dbReference>
<dbReference type="GO" id="GO:0003700">
    <property type="term" value="F:DNA-binding transcription factor activity"/>
    <property type="evidence" value="ECO:0007669"/>
    <property type="project" value="InterPro"/>
</dbReference>
<dbReference type="InterPro" id="IPR009057">
    <property type="entry name" value="Homeodomain-like_sf"/>
</dbReference>
<protein>
    <submittedName>
        <fullName evidence="6">MurR/RpiR family transcriptional regulator</fullName>
    </submittedName>
</protein>
<dbReference type="AlphaFoldDB" id="A0AB35UHA2"/>
<dbReference type="PANTHER" id="PTHR30514:SF10">
    <property type="entry name" value="MURR_RPIR FAMILY TRANSCRIPTIONAL REGULATOR"/>
    <property type="match status" value="1"/>
</dbReference>
<name>A0AB35UHA2_9FIRM</name>
<keyword evidence="1" id="KW-0805">Transcription regulation</keyword>
<proteinExistence type="predicted"/>
<dbReference type="SUPFAM" id="SSF53697">
    <property type="entry name" value="SIS domain"/>
    <property type="match status" value="1"/>
</dbReference>
<dbReference type="Pfam" id="PF01380">
    <property type="entry name" value="SIS"/>
    <property type="match status" value="1"/>
</dbReference>
<dbReference type="Gene3D" id="3.40.50.10490">
    <property type="entry name" value="Glucose-6-phosphate isomerase like protein, domain 1"/>
    <property type="match status" value="1"/>
</dbReference>
<dbReference type="RefSeq" id="WP_320882787.1">
    <property type="nucleotide sequence ID" value="NZ_BAABZA010000008.1"/>
</dbReference>
<accession>A0AB35UHA2</accession>
<dbReference type="InterPro" id="IPR036388">
    <property type="entry name" value="WH-like_DNA-bd_sf"/>
</dbReference>
<dbReference type="SUPFAM" id="SSF46689">
    <property type="entry name" value="Homeodomain-like"/>
    <property type="match status" value="1"/>
</dbReference>
<dbReference type="PROSITE" id="PS51464">
    <property type="entry name" value="SIS"/>
    <property type="match status" value="1"/>
</dbReference>
<dbReference type="InterPro" id="IPR000281">
    <property type="entry name" value="HTH_RpiR"/>
</dbReference>
<gene>
    <name evidence="6" type="ORF">MQE39_01040</name>
</gene>
<keyword evidence="2" id="KW-0238">DNA-binding</keyword>
<dbReference type="Pfam" id="PF01418">
    <property type="entry name" value="HTH_6"/>
    <property type="match status" value="1"/>
</dbReference>
<evidence type="ECO:0000259" key="5">
    <source>
        <dbReference type="PROSITE" id="PS51464"/>
    </source>
</evidence>
<dbReference type="InterPro" id="IPR047640">
    <property type="entry name" value="RpiR-like"/>
</dbReference>
<feature type="domain" description="HTH rpiR-type" evidence="4">
    <location>
        <begin position="1"/>
        <end position="77"/>
    </location>
</feature>
<comment type="caution">
    <text evidence="6">The sequence shown here is derived from an EMBL/GenBank/DDBJ whole genome shotgun (WGS) entry which is preliminary data.</text>
</comment>
<dbReference type="PROSITE" id="PS51071">
    <property type="entry name" value="HTH_RPIR"/>
    <property type="match status" value="1"/>
</dbReference>
<dbReference type="GO" id="GO:0003677">
    <property type="term" value="F:DNA binding"/>
    <property type="evidence" value="ECO:0007669"/>
    <property type="project" value="UniProtKB-KW"/>
</dbReference>
<dbReference type="InterPro" id="IPR001347">
    <property type="entry name" value="SIS_dom"/>
</dbReference>
<evidence type="ECO:0000256" key="1">
    <source>
        <dbReference type="ARBA" id="ARBA00023015"/>
    </source>
</evidence>
<feature type="domain" description="SIS" evidence="5">
    <location>
        <begin position="126"/>
        <end position="268"/>
    </location>
</feature>
<dbReference type="CDD" id="cd05013">
    <property type="entry name" value="SIS_RpiR"/>
    <property type="match status" value="1"/>
</dbReference>
<dbReference type="PANTHER" id="PTHR30514">
    <property type="entry name" value="GLUCOKINASE"/>
    <property type="match status" value="1"/>
</dbReference>
<dbReference type="Gene3D" id="1.10.10.10">
    <property type="entry name" value="Winged helix-like DNA-binding domain superfamily/Winged helix DNA-binding domain"/>
    <property type="match status" value="1"/>
</dbReference>
<evidence type="ECO:0000313" key="6">
    <source>
        <dbReference type="EMBL" id="MDY5166710.1"/>
    </source>
</evidence>
<organism evidence="6 7">
    <name type="scientific">Dielma fastidiosa</name>
    <dbReference type="NCBI Taxonomy" id="1034346"/>
    <lineage>
        <taxon>Bacteria</taxon>
        <taxon>Bacillati</taxon>
        <taxon>Bacillota</taxon>
        <taxon>Erysipelotrichia</taxon>
        <taxon>Erysipelotrichales</taxon>
        <taxon>Erysipelotrichaceae</taxon>
        <taxon>Dielma</taxon>
    </lineage>
</organism>
<dbReference type="EMBL" id="JALDAW010000002">
    <property type="protein sequence ID" value="MDY5166710.1"/>
    <property type="molecule type" value="Genomic_DNA"/>
</dbReference>
<evidence type="ECO:0000256" key="2">
    <source>
        <dbReference type="ARBA" id="ARBA00023125"/>
    </source>
</evidence>
<sequence>MYIFQKIEELSIQYTDARKNIAEFLLNERSHVKNYSMQQIADLTFTSKPTLVRFSQNLGFTGWTELMKDFLSECHYQETHFSEIDPNMPFLQVDNADEIIHKICHLQIESLKDTAELMESATVEEAGHMLLSSRHIVVFGISPNNILGELFKRKMESIGHLVYIANMGESGMIANSLTEKDCAVLISYSGNNENREPMRYIKALKENNVKLVGITSGGNNYIRENIRCVLTISTHERLFTKISGFATEESINFILNILFAYCFSQNYMQNYNHKINNSIALEKNRRASINEMKEEIQYYDEQENK</sequence>
<reference evidence="6" key="1">
    <citation type="submission" date="2022-03" db="EMBL/GenBank/DDBJ databases">
        <title>First case of bacteraemia caused by Dielma fastidiosa in a patient hospitalised with diverticulitis.</title>
        <authorList>
            <person name="Forman-Ankjaer B."/>
            <person name="Hvid-Jensen F."/>
            <person name="Kobel C.M."/>
            <person name="Greve T."/>
        </authorList>
    </citation>
    <scope>NUCLEOTIDE SEQUENCE</scope>
    <source>
        <strain evidence="6">AUH_DF_2021</strain>
    </source>
</reference>